<dbReference type="SUPFAM" id="SSF57184">
    <property type="entry name" value="Growth factor receptor domain"/>
    <property type="match status" value="1"/>
</dbReference>
<keyword evidence="1" id="KW-1133">Transmembrane helix</keyword>
<keyword evidence="3" id="KW-1185">Reference proteome</keyword>
<keyword evidence="1" id="KW-0812">Transmembrane</keyword>
<keyword evidence="1" id="KW-0472">Membrane</keyword>
<name>A0A078BAK0_STYLE</name>
<accession>A0A078BAK0</accession>
<dbReference type="InterPro" id="IPR009030">
    <property type="entry name" value="Growth_fac_rcpt_cys_sf"/>
</dbReference>
<dbReference type="InterPro" id="IPR006212">
    <property type="entry name" value="Furin_repeat"/>
</dbReference>
<dbReference type="Proteomes" id="UP000039865">
    <property type="component" value="Unassembled WGS sequence"/>
</dbReference>
<proteinExistence type="predicted"/>
<gene>
    <name evidence="2" type="primary">Contig7057.g7550</name>
    <name evidence="2" type="ORF">STYLEM_20747</name>
</gene>
<dbReference type="InParanoid" id="A0A078BAK0"/>
<feature type="transmembrane region" description="Helical" evidence="1">
    <location>
        <begin position="113"/>
        <end position="137"/>
    </location>
</feature>
<dbReference type="OrthoDB" id="10251639at2759"/>
<protein>
    <submittedName>
        <fullName evidence="2">Uncharacterized protein</fullName>
    </submittedName>
</protein>
<organism evidence="2 3">
    <name type="scientific">Stylonychia lemnae</name>
    <name type="common">Ciliate</name>
    <dbReference type="NCBI Taxonomy" id="5949"/>
    <lineage>
        <taxon>Eukaryota</taxon>
        <taxon>Sar</taxon>
        <taxon>Alveolata</taxon>
        <taxon>Ciliophora</taxon>
        <taxon>Intramacronucleata</taxon>
        <taxon>Spirotrichea</taxon>
        <taxon>Stichotrichia</taxon>
        <taxon>Sporadotrichida</taxon>
        <taxon>Oxytrichidae</taxon>
        <taxon>Stylonychinae</taxon>
        <taxon>Stylonychia</taxon>
    </lineage>
</organism>
<evidence type="ECO:0000256" key="1">
    <source>
        <dbReference type="SAM" id="Phobius"/>
    </source>
</evidence>
<dbReference type="CDD" id="cd00064">
    <property type="entry name" value="FU"/>
    <property type="match status" value="1"/>
</dbReference>
<evidence type="ECO:0000313" key="3">
    <source>
        <dbReference type="Proteomes" id="UP000039865"/>
    </source>
</evidence>
<sequence>MILTILHAFVRLQIDLYFQNAPLQFMDAKNVSKFLVHQDLKKSLVNNAKMVSFCQIKIRMLIVDPIVRLVILIMVAYLVLVKNIIKVGQILYQQIKELIKLDLKLAYVINLKLLHPFAILIIVKFMTTMISLTVLFAKMDIFLINKGILIHQLVDIKIFAFLLDEESPKQISIKACLDGFVDLITGNCVPNCGVGRYGNVTFGYKGMIESTICLECDSSCFECSSKYKCISCKQGYYLNTRDGEKAGICLQKLGKFEGELYVQSNNQSSGILQDGSLNYPFYSIIGALQKAYELGSPYNQSTIRIYLFSNQTHSMLRYNSKMKIFEKFDDQQTTMIILDTVDSIPTKVYYKLRDKFKFQVGAGLIIRNIMFDATDSIIDIRGGNIDLSSIESQEYQCLEDFSSSCCQSEYDFDMKRYTIIGPSICQNNFLNNDVNDQLEQQDCTKRQGFGSFFEFDVGLETMLSSPPILKLEVNPQIINHILESRVQELLIQFPFIY</sequence>
<dbReference type="Gene3D" id="2.10.220.10">
    <property type="entry name" value="Hormone Receptor, Insulin-like Growth Factor Receptor 1, Chain A, domain 2"/>
    <property type="match status" value="1"/>
</dbReference>
<dbReference type="AlphaFoldDB" id="A0A078BAK0"/>
<feature type="transmembrane region" description="Helical" evidence="1">
    <location>
        <begin position="66"/>
        <end position="85"/>
    </location>
</feature>
<reference evidence="2 3" key="1">
    <citation type="submission" date="2014-06" db="EMBL/GenBank/DDBJ databases">
        <authorList>
            <person name="Swart Estienne"/>
        </authorList>
    </citation>
    <scope>NUCLEOTIDE SEQUENCE [LARGE SCALE GENOMIC DNA]</scope>
    <source>
        <strain evidence="2 3">130c</strain>
    </source>
</reference>
<dbReference type="EMBL" id="CCKQ01019580">
    <property type="protein sequence ID" value="CDW91590.1"/>
    <property type="molecule type" value="Genomic_DNA"/>
</dbReference>
<evidence type="ECO:0000313" key="2">
    <source>
        <dbReference type="EMBL" id="CDW91590.1"/>
    </source>
</evidence>